<keyword evidence="2" id="KW-1133">Transmembrane helix</keyword>
<dbReference type="Gene3D" id="1.10.150.50">
    <property type="entry name" value="Transcription Factor, Ets-1"/>
    <property type="match status" value="1"/>
</dbReference>
<dbReference type="InterPro" id="IPR013761">
    <property type="entry name" value="SAM/pointed_sf"/>
</dbReference>
<dbReference type="EMBL" id="BLQM01000438">
    <property type="protein sequence ID" value="GMH89888.1"/>
    <property type="molecule type" value="Genomic_DNA"/>
</dbReference>
<dbReference type="AlphaFoldDB" id="A0A9W7BNM5"/>
<keyword evidence="2" id="KW-0812">Transmembrane</keyword>
<reference evidence="4" key="1">
    <citation type="journal article" date="2023" name="Commun. Biol.">
        <title>Genome analysis of Parmales, the sister group of diatoms, reveals the evolutionary specialization of diatoms from phago-mixotrophs to photoautotrophs.</title>
        <authorList>
            <person name="Ban H."/>
            <person name="Sato S."/>
            <person name="Yoshikawa S."/>
            <person name="Yamada K."/>
            <person name="Nakamura Y."/>
            <person name="Ichinomiya M."/>
            <person name="Sato N."/>
            <person name="Blanc-Mathieu R."/>
            <person name="Endo H."/>
            <person name="Kuwata A."/>
            <person name="Ogata H."/>
        </authorList>
    </citation>
    <scope>NUCLEOTIDE SEQUENCE [LARGE SCALE GENOMIC DNA]</scope>
</reference>
<accession>A0A9W7BNM5</accession>
<evidence type="ECO:0000313" key="3">
    <source>
        <dbReference type="EMBL" id="GMH89888.1"/>
    </source>
</evidence>
<feature type="transmembrane region" description="Helical" evidence="2">
    <location>
        <begin position="275"/>
        <end position="296"/>
    </location>
</feature>
<evidence type="ECO:0000256" key="1">
    <source>
        <dbReference type="SAM" id="MobiDB-lite"/>
    </source>
</evidence>
<dbReference type="Proteomes" id="UP001162640">
    <property type="component" value="Unassembled WGS sequence"/>
</dbReference>
<protein>
    <submittedName>
        <fullName evidence="3">Uncharacterized protein</fullName>
    </submittedName>
</protein>
<feature type="transmembrane region" description="Helical" evidence="2">
    <location>
        <begin position="187"/>
        <end position="206"/>
    </location>
</feature>
<evidence type="ECO:0000256" key="2">
    <source>
        <dbReference type="SAM" id="Phobius"/>
    </source>
</evidence>
<feature type="transmembrane region" description="Helical" evidence="2">
    <location>
        <begin position="218"/>
        <end position="236"/>
    </location>
</feature>
<feature type="region of interest" description="Disordered" evidence="1">
    <location>
        <begin position="746"/>
        <end position="804"/>
    </location>
</feature>
<feature type="compositionally biased region" description="Basic residues" evidence="1">
    <location>
        <begin position="778"/>
        <end position="792"/>
    </location>
</feature>
<gene>
    <name evidence="3" type="ORF">TL16_g11596</name>
</gene>
<keyword evidence="2" id="KW-0472">Membrane</keyword>
<organism evidence="3 4">
    <name type="scientific">Triparma laevis f. inornata</name>
    <dbReference type="NCBI Taxonomy" id="1714386"/>
    <lineage>
        <taxon>Eukaryota</taxon>
        <taxon>Sar</taxon>
        <taxon>Stramenopiles</taxon>
        <taxon>Ochrophyta</taxon>
        <taxon>Bolidophyceae</taxon>
        <taxon>Parmales</taxon>
        <taxon>Triparmaceae</taxon>
        <taxon>Triparma</taxon>
    </lineage>
</organism>
<proteinExistence type="predicted"/>
<name>A0A9W7BNM5_9STRA</name>
<comment type="caution">
    <text evidence="3">The sequence shown here is derived from an EMBL/GenBank/DDBJ whole genome shotgun (WGS) entry which is preliminary data.</text>
</comment>
<sequence>MANIAPVRASRVVNNADDAGATGGNSPYKVDPLPDAVPDIANSPVNTWSSDETAKYLSDQGLDAMASNARSLDVDGATLQKLTPDGWKELAAPSLVTNILIAKIMAKLDKLVLATPVSSDQALLRVFVDHDPELLEADKIKECGKMTKLFAKKTFEGGAEHTRQWLPSIANGTIDGSNLKGHALRFLGMYNVVDLLTFTIGAQFLLEEKKELPMKENVFDLIICFISALSCVLSGTGMTASTITYNCASSVTEANMHAYVKSPGVNRCMMFINDVSIWGFNFLCVAMTLTVLKFGWSDNPMETTFQMVQAPLLTLPVLYLFYLGANRIVPGVGFTTHYALYAGLMGDTEVIPEGETSGWAIRWSQDEIGAFLNDVTQANMCKAHSLPWKPMGAMELDIMKKYSHGTENLRKKLDKREEDVTSILEMVSSVNGLKKKGAGKRRRSIGKVQLTPGDGAQTTLALTKTFTALLKYGFIVFQNHALQKCFISEFNGKVFDETETFSYFTLNAEPFGGEDKDGTEAKLPLKLVEFVLGKNKSSNRTYRKQKQNAGRISGDDVLRLSRGQPAKVKGKGSRGVPHRLNSEERAEFERSERRGYLRIDGTGYRRERKGSPLANVWRQHCDSINKPTIIMMKASGRAGGGRTEIGDDSVVLDWSTLRDPSNEETRRSIEENVAKAAAANNLQLKALDDDDEEVTPSNVLIDPAFKWDVDPIWKLPALNLRYEGQRPSAQAMCKALANDFDTMKRDEEGGPVTAHHIYGGRAHRGPKNRRDAGAKGGGKTKPKKFKRQRGGGKSHEDQLKNWNF</sequence>
<feature type="region of interest" description="Disordered" evidence="1">
    <location>
        <begin position="564"/>
        <end position="583"/>
    </location>
</feature>
<evidence type="ECO:0000313" key="4">
    <source>
        <dbReference type="Proteomes" id="UP001162640"/>
    </source>
</evidence>
<feature type="compositionally biased region" description="Basic and acidic residues" evidence="1">
    <location>
        <begin position="793"/>
        <end position="804"/>
    </location>
</feature>
<dbReference type="SUPFAM" id="SSF47769">
    <property type="entry name" value="SAM/Pointed domain"/>
    <property type="match status" value="1"/>
</dbReference>